<comment type="caution">
    <text evidence="2">The sequence shown here is derived from an EMBL/GenBank/DDBJ whole genome shotgun (WGS) entry which is preliminary data.</text>
</comment>
<evidence type="ECO:0000256" key="1">
    <source>
        <dbReference type="SAM" id="MobiDB-lite"/>
    </source>
</evidence>
<accession>A0ABN9GLP1</accession>
<dbReference type="EMBL" id="CATNWA010018935">
    <property type="protein sequence ID" value="CAI9610378.1"/>
    <property type="molecule type" value="Genomic_DNA"/>
</dbReference>
<evidence type="ECO:0000313" key="3">
    <source>
        <dbReference type="Proteomes" id="UP001162483"/>
    </source>
</evidence>
<protein>
    <submittedName>
        <fullName evidence="2">Uncharacterized protein</fullName>
    </submittedName>
</protein>
<name>A0ABN9GLP1_9NEOB</name>
<dbReference type="Proteomes" id="UP001162483">
    <property type="component" value="Unassembled WGS sequence"/>
</dbReference>
<sequence length="68" mass="7263">ALPVPPFAAANYQVPTSDYPPAPGDYQESPTGRRATLFTTSPSPVGLGTLLWMVSSVLTMKHQHIAPQ</sequence>
<evidence type="ECO:0000313" key="2">
    <source>
        <dbReference type="EMBL" id="CAI9610378.1"/>
    </source>
</evidence>
<keyword evidence="3" id="KW-1185">Reference proteome</keyword>
<reference evidence="2" key="1">
    <citation type="submission" date="2023-05" db="EMBL/GenBank/DDBJ databases">
        <authorList>
            <person name="Stuckert A."/>
        </authorList>
    </citation>
    <scope>NUCLEOTIDE SEQUENCE</scope>
</reference>
<feature type="region of interest" description="Disordered" evidence="1">
    <location>
        <begin position="13"/>
        <end position="32"/>
    </location>
</feature>
<feature type="non-terminal residue" evidence="2">
    <location>
        <position position="1"/>
    </location>
</feature>
<proteinExistence type="predicted"/>
<organism evidence="2 3">
    <name type="scientific">Staurois parvus</name>
    <dbReference type="NCBI Taxonomy" id="386267"/>
    <lineage>
        <taxon>Eukaryota</taxon>
        <taxon>Metazoa</taxon>
        <taxon>Chordata</taxon>
        <taxon>Craniata</taxon>
        <taxon>Vertebrata</taxon>
        <taxon>Euteleostomi</taxon>
        <taxon>Amphibia</taxon>
        <taxon>Batrachia</taxon>
        <taxon>Anura</taxon>
        <taxon>Neobatrachia</taxon>
        <taxon>Ranoidea</taxon>
        <taxon>Ranidae</taxon>
        <taxon>Staurois</taxon>
    </lineage>
</organism>
<gene>
    <name evidence="2" type="ORF">SPARVUS_LOCUS14405304</name>
</gene>